<feature type="compositionally biased region" description="Pro residues" evidence="1">
    <location>
        <begin position="36"/>
        <end position="50"/>
    </location>
</feature>
<protein>
    <submittedName>
        <fullName evidence="2">Uncharacterized protein</fullName>
    </submittedName>
</protein>
<dbReference type="EMBL" id="JAYKXP010000012">
    <property type="protein sequence ID" value="KAK7051488.1"/>
    <property type="molecule type" value="Genomic_DNA"/>
</dbReference>
<evidence type="ECO:0000313" key="3">
    <source>
        <dbReference type="Proteomes" id="UP001383192"/>
    </source>
</evidence>
<feature type="compositionally biased region" description="Basic residues" evidence="1">
    <location>
        <begin position="1"/>
        <end position="10"/>
    </location>
</feature>
<feature type="compositionally biased region" description="Low complexity" evidence="1">
    <location>
        <begin position="51"/>
        <end position="64"/>
    </location>
</feature>
<name>A0AAW0DJ69_9AGAR</name>
<sequence length="238" mass="25916">MVRSILKLKSKSSSPTTSHRSQSSSSSCAYPFEALPSPPLSPHVHFPPTPTIVSSTHTTHSSSIYDRAPIEVSPNSCELPERGGRVYGSPDSMRHAPRKPKGSYFHPCAYEACEPEQVYNLHSPVPIEVPHLIPDTSSSSSCSESDDSDGYGSPQLASPLPHPNSRFPSSRNTSLLPIPATHTQKEIDHALSFLPYPPSPVKDRPRLKRRKTPSSSVQTLHGQNQFKEPSLDGCLGGF</sequence>
<feature type="region of interest" description="Disordered" evidence="1">
    <location>
        <begin position="130"/>
        <end position="176"/>
    </location>
</feature>
<dbReference type="AlphaFoldDB" id="A0AAW0DJ69"/>
<evidence type="ECO:0000256" key="1">
    <source>
        <dbReference type="SAM" id="MobiDB-lite"/>
    </source>
</evidence>
<feature type="region of interest" description="Disordered" evidence="1">
    <location>
        <begin position="1"/>
        <end position="99"/>
    </location>
</feature>
<proteinExistence type="predicted"/>
<feature type="region of interest" description="Disordered" evidence="1">
    <location>
        <begin position="192"/>
        <end position="238"/>
    </location>
</feature>
<evidence type="ECO:0000313" key="2">
    <source>
        <dbReference type="EMBL" id="KAK7051488.1"/>
    </source>
</evidence>
<dbReference type="Proteomes" id="UP001383192">
    <property type="component" value="Unassembled WGS sequence"/>
</dbReference>
<gene>
    <name evidence="2" type="ORF">VNI00_004462</name>
</gene>
<accession>A0AAW0DJ69</accession>
<reference evidence="2 3" key="1">
    <citation type="submission" date="2024-01" db="EMBL/GenBank/DDBJ databases">
        <title>A draft genome for a cacao thread blight-causing isolate of Paramarasmius palmivorus.</title>
        <authorList>
            <person name="Baruah I.K."/>
            <person name="Bukari Y."/>
            <person name="Amoako-Attah I."/>
            <person name="Meinhardt L.W."/>
            <person name="Bailey B.A."/>
            <person name="Cohen S.P."/>
        </authorList>
    </citation>
    <scope>NUCLEOTIDE SEQUENCE [LARGE SCALE GENOMIC DNA]</scope>
    <source>
        <strain evidence="2 3">GH-12</strain>
    </source>
</reference>
<comment type="caution">
    <text evidence="2">The sequence shown here is derived from an EMBL/GenBank/DDBJ whole genome shotgun (WGS) entry which is preliminary data.</text>
</comment>
<organism evidence="2 3">
    <name type="scientific">Paramarasmius palmivorus</name>
    <dbReference type="NCBI Taxonomy" id="297713"/>
    <lineage>
        <taxon>Eukaryota</taxon>
        <taxon>Fungi</taxon>
        <taxon>Dikarya</taxon>
        <taxon>Basidiomycota</taxon>
        <taxon>Agaricomycotina</taxon>
        <taxon>Agaricomycetes</taxon>
        <taxon>Agaricomycetidae</taxon>
        <taxon>Agaricales</taxon>
        <taxon>Marasmiineae</taxon>
        <taxon>Marasmiaceae</taxon>
        <taxon>Paramarasmius</taxon>
    </lineage>
</organism>
<feature type="compositionally biased region" description="Low complexity" evidence="1">
    <location>
        <begin position="11"/>
        <end position="27"/>
    </location>
</feature>
<feature type="compositionally biased region" description="Polar residues" evidence="1">
    <location>
        <begin position="166"/>
        <end position="175"/>
    </location>
</feature>
<keyword evidence="3" id="KW-1185">Reference proteome</keyword>
<feature type="compositionally biased region" description="Polar residues" evidence="1">
    <location>
        <begin position="213"/>
        <end position="227"/>
    </location>
</feature>